<dbReference type="GO" id="GO:0006412">
    <property type="term" value="P:translation"/>
    <property type="evidence" value="ECO:0007669"/>
    <property type="project" value="InterPro"/>
</dbReference>
<keyword evidence="2 6" id="KW-0689">Ribosomal protein</keyword>
<dbReference type="HAMAP" id="MF_01367">
    <property type="entry name" value="Ribosomal_uL14"/>
    <property type="match status" value="1"/>
</dbReference>
<evidence type="ECO:0000313" key="7">
    <source>
        <dbReference type="EMBL" id="AOW07319.1"/>
    </source>
</evidence>
<dbReference type="OMA" id="IVCVVQK"/>
<evidence type="ECO:0000313" key="8">
    <source>
        <dbReference type="EMBL" id="RDW26002.1"/>
    </source>
</evidence>
<dbReference type="VEuPathDB" id="FungiDB:YALI0_F17512g"/>
<sequence>MLYLKSLINCIDNSGALLVECIKVLRKSPKNYAGVGDKIVCVVKRARPIPNGSSITQKARKGEIKRAVIVRTKKEIRRPDGSYIQFDDNACVLINDANEPVGNRLNGVVAKEVRERGFTKVASLAPRVL</sequence>
<comment type="similarity">
    <text evidence="1 6">Belongs to the universal ribosomal protein uL14 family.</text>
</comment>
<evidence type="ECO:0000256" key="1">
    <source>
        <dbReference type="ARBA" id="ARBA00010745"/>
    </source>
</evidence>
<evidence type="ECO:0000256" key="3">
    <source>
        <dbReference type="ARBA" id="ARBA00023274"/>
    </source>
</evidence>
<dbReference type="SMART" id="SM01374">
    <property type="entry name" value="Ribosomal_L14"/>
    <property type="match status" value="1"/>
</dbReference>
<dbReference type="GeneID" id="2908275"/>
<keyword evidence="3 6" id="KW-0687">Ribonucleoprotein</keyword>
<accession>A0A1H6PKV8</accession>
<dbReference type="PANTHER" id="PTHR11761">
    <property type="entry name" value="50S/60S RIBOSOMAL PROTEIN L14/L23"/>
    <property type="match status" value="1"/>
</dbReference>
<gene>
    <name evidence="8" type="ORF">B0I71DRAFT_131634</name>
    <name evidence="7" type="ORF">YALI1_F23351g</name>
</gene>
<dbReference type="InterPro" id="IPR019972">
    <property type="entry name" value="Ribosomal_uL14_CS"/>
</dbReference>
<evidence type="ECO:0000256" key="5">
    <source>
        <dbReference type="ARBA" id="ARBA00040118"/>
    </source>
</evidence>
<dbReference type="PANTHER" id="PTHR11761:SF3">
    <property type="entry name" value="LARGE RIBOSOMAL SUBUNIT PROTEIN UL14M"/>
    <property type="match status" value="1"/>
</dbReference>
<dbReference type="Proteomes" id="UP000182444">
    <property type="component" value="Chromosome 1F"/>
</dbReference>
<dbReference type="PROSITE" id="PS00049">
    <property type="entry name" value="RIBOSOMAL_L14"/>
    <property type="match status" value="1"/>
</dbReference>
<dbReference type="NCBIfam" id="TIGR01067">
    <property type="entry name" value="rplN_bact"/>
    <property type="match status" value="1"/>
</dbReference>
<dbReference type="EMBL" id="KZ858989">
    <property type="protein sequence ID" value="RDW26002.1"/>
    <property type="molecule type" value="Genomic_DNA"/>
</dbReference>
<dbReference type="GO" id="GO:0005762">
    <property type="term" value="C:mitochondrial large ribosomal subunit"/>
    <property type="evidence" value="ECO:0007669"/>
    <property type="project" value="EnsemblFungi"/>
</dbReference>
<dbReference type="VEuPathDB" id="FungiDB:YALI1_F23351g"/>
<name>A0A1H6PKV8_YARLL</name>
<dbReference type="CDD" id="cd00337">
    <property type="entry name" value="Ribosomal_uL14"/>
    <property type="match status" value="1"/>
</dbReference>
<dbReference type="GO" id="GO:0070180">
    <property type="term" value="F:large ribosomal subunit rRNA binding"/>
    <property type="evidence" value="ECO:0007669"/>
    <property type="project" value="TreeGrafter"/>
</dbReference>
<evidence type="ECO:0000256" key="6">
    <source>
        <dbReference type="RuleBase" id="RU003949"/>
    </source>
</evidence>
<evidence type="ECO:0000256" key="4">
    <source>
        <dbReference type="ARBA" id="ARBA00037226"/>
    </source>
</evidence>
<comment type="function">
    <text evidence="4">Component of the mitochondrial ribosome (mitoribosome), a dedicated translation machinery responsible for the synthesis of mitochondrial genome-encoded proteins, including at least some of the essential transmembrane subunits of the mitochondrial respiratory chain. The mitoribosomes are attached to the mitochondrial inner membrane and translation products are cotranslationally integrated into the membrane.</text>
</comment>
<dbReference type="FunFam" id="2.40.150.20:FF:000005">
    <property type="entry name" value="50S ribosomal protein L14"/>
    <property type="match status" value="1"/>
</dbReference>
<dbReference type="Pfam" id="PF00238">
    <property type="entry name" value="Ribosomal_L14"/>
    <property type="match status" value="1"/>
</dbReference>
<reference evidence="8 10" key="2">
    <citation type="submission" date="2018-07" db="EMBL/GenBank/DDBJ databases">
        <title>Draft Genome Assemblies for Five Robust Yarrowia lipolytica Strains Exhibiting High Lipid Production and Pentose Sugar Utilization and Sugar Alcohol Secretion from Undetoxified Lignocellulosic Biomass Hydrolysates.</title>
        <authorList>
            <consortium name="DOE Joint Genome Institute"/>
            <person name="Walker C."/>
            <person name="Ryu S."/>
            <person name="Na H."/>
            <person name="Zane M."/>
            <person name="LaButti K."/>
            <person name="Lipzen A."/>
            <person name="Haridas S."/>
            <person name="Barry K."/>
            <person name="Grigoriev I.V."/>
            <person name="Quarterman J."/>
            <person name="Slininger P."/>
            <person name="Dien B."/>
            <person name="Trinh C.T."/>
        </authorList>
    </citation>
    <scope>NUCLEOTIDE SEQUENCE [LARGE SCALE GENOMIC DNA]</scope>
    <source>
        <strain evidence="8 10">YB392</strain>
    </source>
</reference>
<dbReference type="EMBL" id="CP017558">
    <property type="protein sequence ID" value="AOW07319.1"/>
    <property type="molecule type" value="Genomic_DNA"/>
</dbReference>
<dbReference type="AlphaFoldDB" id="A0A1H6PKV8"/>
<evidence type="ECO:0000313" key="10">
    <source>
        <dbReference type="Proteomes" id="UP000256601"/>
    </source>
</evidence>
<protein>
    <recommendedName>
        <fullName evidence="5">Large ribosomal subunit protein uL14m</fullName>
    </recommendedName>
</protein>
<dbReference type="Proteomes" id="UP000256601">
    <property type="component" value="Unassembled WGS sequence"/>
</dbReference>
<dbReference type="eggNOG" id="KOG0901">
    <property type="taxonomic scope" value="Eukaryota"/>
</dbReference>
<proteinExistence type="inferred from homology"/>
<evidence type="ECO:0000313" key="9">
    <source>
        <dbReference type="Proteomes" id="UP000182444"/>
    </source>
</evidence>
<dbReference type="KEGG" id="yli:2908275"/>
<dbReference type="RefSeq" id="XP_505539.1">
    <property type="nucleotide sequence ID" value="XM_505539.1"/>
</dbReference>
<dbReference type="InterPro" id="IPR000218">
    <property type="entry name" value="Ribosomal_uL14"/>
</dbReference>
<dbReference type="OrthoDB" id="274765at2759"/>
<dbReference type="Gene3D" id="2.40.150.20">
    <property type="entry name" value="Ribosomal protein L14"/>
    <property type="match status" value="1"/>
</dbReference>
<organism evidence="7 9">
    <name type="scientific">Yarrowia lipolytica</name>
    <name type="common">Candida lipolytica</name>
    <dbReference type="NCBI Taxonomy" id="4952"/>
    <lineage>
        <taxon>Eukaryota</taxon>
        <taxon>Fungi</taxon>
        <taxon>Dikarya</taxon>
        <taxon>Ascomycota</taxon>
        <taxon>Saccharomycotina</taxon>
        <taxon>Dipodascomycetes</taxon>
        <taxon>Dipodascales</taxon>
        <taxon>Dipodascales incertae sedis</taxon>
        <taxon>Yarrowia</taxon>
    </lineage>
</organism>
<dbReference type="GO" id="GO:0003735">
    <property type="term" value="F:structural constituent of ribosome"/>
    <property type="evidence" value="ECO:0007669"/>
    <property type="project" value="EnsemblFungi"/>
</dbReference>
<reference evidence="7 9" key="1">
    <citation type="journal article" date="2016" name="PLoS ONE">
        <title>Sequence Assembly of Yarrowia lipolytica Strain W29/CLIB89 Shows Transposable Element Diversity.</title>
        <authorList>
            <person name="Magnan C."/>
            <person name="Yu J."/>
            <person name="Chang I."/>
            <person name="Jahn E."/>
            <person name="Kanomata Y."/>
            <person name="Wu J."/>
            <person name="Zeller M."/>
            <person name="Oakes M."/>
            <person name="Baldi P."/>
            <person name="Sandmeyer S."/>
        </authorList>
    </citation>
    <scope>NUCLEOTIDE SEQUENCE [LARGE SCALE GENOMIC DNA]</scope>
    <source>
        <strain evidence="7">CLIB89</strain>
        <strain evidence="9">CLIB89(W29)</strain>
    </source>
</reference>
<evidence type="ECO:0000256" key="2">
    <source>
        <dbReference type="ARBA" id="ARBA00022980"/>
    </source>
</evidence>
<dbReference type="InterPro" id="IPR005745">
    <property type="entry name" value="Ribosomal_uL14_bac-type"/>
</dbReference>
<dbReference type="SUPFAM" id="SSF50193">
    <property type="entry name" value="Ribosomal protein L14"/>
    <property type="match status" value="1"/>
</dbReference>
<dbReference type="InterPro" id="IPR036853">
    <property type="entry name" value="Ribosomal_uL14_sf"/>
</dbReference>